<feature type="domain" description="MEKHLA" evidence="2">
    <location>
        <begin position="138"/>
        <end position="206"/>
    </location>
</feature>
<dbReference type="InterPro" id="IPR044830">
    <property type="entry name" value="HD-Zip_III"/>
</dbReference>
<keyword evidence="4" id="KW-1185">Reference proteome</keyword>
<dbReference type="STRING" id="3818.A0A444YNG9"/>
<accession>A0A444YNG9</accession>
<dbReference type="Proteomes" id="UP000289738">
    <property type="component" value="Chromosome B06"/>
</dbReference>
<dbReference type="Pfam" id="PF08670">
    <property type="entry name" value="MEKHLA"/>
    <property type="match status" value="1"/>
</dbReference>
<evidence type="ECO:0000313" key="3">
    <source>
        <dbReference type="EMBL" id="RYR03437.1"/>
    </source>
</evidence>
<evidence type="ECO:0000256" key="1">
    <source>
        <dbReference type="ARBA" id="ARBA00023242"/>
    </source>
</evidence>
<organism evidence="3 4">
    <name type="scientific">Arachis hypogaea</name>
    <name type="common">Peanut</name>
    <dbReference type="NCBI Taxonomy" id="3818"/>
    <lineage>
        <taxon>Eukaryota</taxon>
        <taxon>Viridiplantae</taxon>
        <taxon>Streptophyta</taxon>
        <taxon>Embryophyta</taxon>
        <taxon>Tracheophyta</taxon>
        <taxon>Spermatophyta</taxon>
        <taxon>Magnoliopsida</taxon>
        <taxon>eudicotyledons</taxon>
        <taxon>Gunneridae</taxon>
        <taxon>Pentapetalae</taxon>
        <taxon>rosids</taxon>
        <taxon>fabids</taxon>
        <taxon>Fabales</taxon>
        <taxon>Fabaceae</taxon>
        <taxon>Papilionoideae</taxon>
        <taxon>50 kb inversion clade</taxon>
        <taxon>dalbergioids sensu lato</taxon>
        <taxon>Dalbergieae</taxon>
        <taxon>Pterocarpus clade</taxon>
        <taxon>Arachis</taxon>
    </lineage>
</organism>
<dbReference type="PANTHER" id="PTHR45950">
    <property type="entry name" value="HOMEOBOX-LEUCINE ZIPPER PROTEIN ATHB-14"/>
    <property type="match status" value="1"/>
</dbReference>
<dbReference type="EMBL" id="SDMP01000016">
    <property type="protein sequence ID" value="RYR03437.1"/>
    <property type="molecule type" value="Genomic_DNA"/>
</dbReference>
<evidence type="ECO:0000259" key="2">
    <source>
        <dbReference type="Pfam" id="PF08670"/>
    </source>
</evidence>
<sequence length="214" mass="23405">MTHYNHVDIIVFQGDKKDSVIASQTLDLTSGFEVGPTTNGARDLVSCHSARSVLTIAFQFPFDNSLQDNVAVMARQYICSVISSVQRVAMAIFPSGINSAVGSKLSPGSPEALTLANWIYCISNDALNFCVLFSSNNSYYLGAELLRSDSLIGESVLKHLWHHQDAILCCSLKSVPVFIFANQGGLDMLETTWVALQDIMWCLVLTTSCEGREN</sequence>
<comment type="caution">
    <text evidence="3">The sequence shown here is derived from an EMBL/GenBank/DDBJ whole genome shotgun (WGS) entry which is preliminary data.</text>
</comment>
<protein>
    <recommendedName>
        <fullName evidence="2">MEKHLA domain-containing protein</fullName>
    </recommendedName>
</protein>
<gene>
    <name evidence="3" type="ORF">Ahy_B06g082386</name>
</gene>
<dbReference type="InterPro" id="IPR013978">
    <property type="entry name" value="MEKHLA"/>
</dbReference>
<reference evidence="3 4" key="1">
    <citation type="submission" date="2019-01" db="EMBL/GenBank/DDBJ databases">
        <title>Sequencing of cultivated peanut Arachis hypogaea provides insights into genome evolution and oil improvement.</title>
        <authorList>
            <person name="Chen X."/>
        </authorList>
    </citation>
    <scope>NUCLEOTIDE SEQUENCE [LARGE SCALE GENOMIC DNA]</scope>
    <source>
        <strain evidence="4">cv. Fuhuasheng</strain>
        <tissue evidence="3">Leaves</tissue>
    </source>
</reference>
<evidence type="ECO:0000313" key="4">
    <source>
        <dbReference type="Proteomes" id="UP000289738"/>
    </source>
</evidence>
<name>A0A444YNG9_ARAHY</name>
<proteinExistence type="predicted"/>
<dbReference type="PANTHER" id="PTHR45950:SF10">
    <property type="entry name" value="HOMEOBOX-LEUCINE ZIPPER PROTEIN REVOLUTA"/>
    <property type="match status" value="1"/>
</dbReference>
<keyword evidence="1" id="KW-0539">Nucleus</keyword>
<dbReference type="GO" id="GO:0003700">
    <property type="term" value="F:DNA-binding transcription factor activity"/>
    <property type="evidence" value="ECO:0007669"/>
    <property type="project" value="InterPro"/>
</dbReference>
<dbReference type="AlphaFoldDB" id="A0A444YNG9"/>